<name>A0ABR2WL74_9FUNG</name>
<accession>A0ABR2WL74</accession>
<comment type="caution">
    <text evidence="2">The sequence shown here is derived from an EMBL/GenBank/DDBJ whole genome shotgun (WGS) entry which is preliminary data.</text>
</comment>
<evidence type="ECO:0000313" key="2">
    <source>
        <dbReference type="EMBL" id="KAK9762275.1"/>
    </source>
</evidence>
<feature type="compositionally biased region" description="Polar residues" evidence="1">
    <location>
        <begin position="19"/>
        <end position="38"/>
    </location>
</feature>
<gene>
    <name evidence="2" type="primary">RTC5_4</name>
    <name evidence="2" type="ORF">K7432_012153</name>
</gene>
<feature type="region of interest" description="Disordered" evidence="1">
    <location>
        <begin position="1"/>
        <end position="38"/>
    </location>
</feature>
<dbReference type="EMBL" id="JASJQH010001020">
    <property type="protein sequence ID" value="KAK9762275.1"/>
    <property type="molecule type" value="Genomic_DNA"/>
</dbReference>
<proteinExistence type="predicted"/>
<dbReference type="Proteomes" id="UP001479436">
    <property type="component" value="Unassembled WGS sequence"/>
</dbReference>
<evidence type="ECO:0000313" key="3">
    <source>
        <dbReference type="Proteomes" id="UP001479436"/>
    </source>
</evidence>
<feature type="compositionally biased region" description="Basic and acidic residues" evidence="1">
    <location>
        <begin position="8"/>
        <end position="18"/>
    </location>
</feature>
<protein>
    <submittedName>
        <fullName evidence="2">Restriction of telomere capping protein 5</fullName>
    </submittedName>
</protein>
<sequence>MGNKHSSHSRESHSRKTLNENSHNNTQTSLAGEGSNGHNVSNVELDNIAKVFKSLKKQVDGVDIIPEETFQIYIGLPKELNLPHILYEPFCKLPNILKGIPAKATSGLTYDCFQTSTAFYCEQHKDFLAGRKERIVMFFDSLAEPVSEGEETKVSLGHIYDVLAGTFWVMKTYFANQIQDALSGDETHQPVTVPTHEPAIDLVVAQLAIYQRKAQRDDKNFSAFSSNEIISRSVFEHFVERNIPMFLVVWRAYIYAKFYLGEPDGPRVGRHIFGGRDILPNYDFSSEILKLGDACMLSCFLPSSVT</sequence>
<evidence type="ECO:0000256" key="1">
    <source>
        <dbReference type="SAM" id="MobiDB-lite"/>
    </source>
</evidence>
<organism evidence="2 3">
    <name type="scientific">Basidiobolus ranarum</name>
    <dbReference type="NCBI Taxonomy" id="34480"/>
    <lineage>
        <taxon>Eukaryota</taxon>
        <taxon>Fungi</taxon>
        <taxon>Fungi incertae sedis</taxon>
        <taxon>Zoopagomycota</taxon>
        <taxon>Entomophthoromycotina</taxon>
        <taxon>Basidiobolomycetes</taxon>
        <taxon>Basidiobolales</taxon>
        <taxon>Basidiobolaceae</taxon>
        <taxon>Basidiobolus</taxon>
    </lineage>
</organism>
<reference evidence="2 3" key="1">
    <citation type="submission" date="2023-04" db="EMBL/GenBank/DDBJ databases">
        <title>Genome of Basidiobolus ranarum AG-B5.</title>
        <authorList>
            <person name="Stajich J.E."/>
            <person name="Carter-House D."/>
            <person name="Gryganskyi A."/>
        </authorList>
    </citation>
    <scope>NUCLEOTIDE SEQUENCE [LARGE SCALE GENOMIC DNA]</scope>
    <source>
        <strain evidence="2 3">AG-B5</strain>
    </source>
</reference>
<keyword evidence="3" id="KW-1185">Reference proteome</keyword>